<dbReference type="OrthoDB" id="5894at2759"/>
<gene>
    <name evidence="6" type="ORF">SERLADRAFT_390085</name>
</gene>
<dbReference type="HOGENOM" id="CLU_2764938_0_0_1"/>
<dbReference type="Pfam" id="PF12171">
    <property type="entry name" value="zf-C2H2_jaz"/>
    <property type="match status" value="1"/>
</dbReference>
<evidence type="ECO:0000259" key="5">
    <source>
        <dbReference type="PROSITE" id="PS50157"/>
    </source>
</evidence>
<feature type="non-terminal residue" evidence="6">
    <location>
        <position position="70"/>
    </location>
</feature>
<evidence type="ECO:0000256" key="2">
    <source>
        <dbReference type="ARBA" id="ARBA00022771"/>
    </source>
</evidence>
<dbReference type="GeneID" id="18811416"/>
<proteinExistence type="predicted"/>
<dbReference type="InterPro" id="IPR044648">
    <property type="entry name" value="JJJ1_plant"/>
</dbReference>
<protein>
    <recommendedName>
        <fullName evidence="5">C2H2-type domain-containing protein</fullName>
    </recommendedName>
</protein>
<name>F8NXA8_SERL9</name>
<keyword evidence="2 4" id="KW-0863">Zinc-finger</keyword>
<dbReference type="GO" id="GO:0008270">
    <property type="term" value="F:zinc ion binding"/>
    <property type="evidence" value="ECO:0007669"/>
    <property type="project" value="UniProtKB-KW"/>
</dbReference>
<evidence type="ECO:0000256" key="4">
    <source>
        <dbReference type="PROSITE-ProRule" id="PRU00042"/>
    </source>
</evidence>
<evidence type="ECO:0000256" key="3">
    <source>
        <dbReference type="ARBA" id="ARBA00022833"/>
    </source>
</evidence>
<dbReference type="PROSITE" id="PS00028">
    <property type="entry name" value="ZINC_FINGER_C2H2_1"/>
    <property type="match status" value="1"/>
</dbReference>
<dbReference type="AlphaFoldDB" id="F8NXA8"/>
<sequence>MQGVAKKKVAPVVDYKIQEWQNIDTRGMHDDLEWAAAEGGESEEWECVACGKSFRSEAAWDSHERSKKHL</sequence>
<dbReference type="Gene3D" id="3.30.160.60">
    <property type="entry name" value="Classic Zinc Finger"/>
    <property type="match status" value="1"/>
</dbReference>
<dbReference type="EMBL" id="GL945434">
    <property type="protein sequence ID" value="EGO24583.1"/>
    <property type="molecule type" value="Genomic_DNA"/>
</dbReference>
<keyword evidence="1" id="KW-0479">Metal-binding</keyword>
<dbReference type="InterPro" id="IPR022755">
    <property type="entry name" value="Znf_C2H2_jaz"/>
</dbReference>
<accession>F8NXA8</accession>
<dbReference type="SUPFAM" id="SSF57667">
    <property type="entry name" value="beta-beta-alpha zinc fingers"/>
    <property type="match status" value="1"/>
</dbReference>
<dbReference type="InterPro" id="IPR013087">
    <property type="entry name" value="Znf_C2H2_type"/>
</dbReference>
<dbReference type="PANTHER" id="PTHR45495:SF1">
    <property type="entry name" value="DNAJ PROTEIN JJJ1 HOMOLOG"/>
    <property type="match status" value="1"/>
</dbReference>
<evidence type="ECO:0000256" key="1">
    <source>
        <dbReference type="ARBA" id="ARBA00022723"/>
    </source>
</evidence>
<dbReference type="PROSITE" id="PS50157">
    <property type="entry name" value="ZINC_FINGER_C2H2_2"/>
    <property type="match status" value="1"/>
</dbReference>
<keyword evidence="3" id="KW-0862">Zinc</keyword>
<dbReference type="InterPro" id="IPR036236">
    <property type="entry name" value="Znf_C2H2_sf"/>
</dbReference>
<dbReference type="KEGG" id="sla:SERLADRAFT_390085"/>
<feature type="domain" description="C2H2-type" evidence="5">
    <location>
        <begin position="45"/>
        <end position="70"/>
    </location>
</feature>
<organism>
    <name type="scientific">Serpula lacrymans var. lacrymans (strain S7.9)</name>
    <name type="common">Dry rot fungus</name>
    <dbReference type="NCBI Taxonomy" id="578457"/>
    <lineage>
        <taxon>Eukaryota</taxon>
        <taxon>Fungi</taxon>
        <taxon>Dikarya</taxon>
        <taxon>Basidiomycota</taxon>
        <taxon>Agaricomycotina</taxon>
        <taxon>Agaricomycetes</taxon>
        <taxon>Agaricomycetidae</taxon>
        <taxon>Boletales</taxon>
        <taxon>Coniophorineae</taxon>
        <taxon>Serpulaceae</taxon>
        <taxon>Serpula</taxon>
    </lineage>
</organism>
<reference evidence="6" key="1">
    <citation type="submission" date="2011-04" db="EMBL/GenBank/DDBJ databases">
        <title>Evolution of plant cell wall degrading machinery underlies the functional diversity of forest fungi.</title>
        <authorList>
            <consortium name="US DOE Joint Genome Institute (JGI-PGF)"/>
            <person name="Eastwood D.C."/>
            <person name="Floudas D."/>
            <person name="Binder M."/>
            <person name="Majcherczyk A."/>
            <person name="Schneider P."/>
            <person name="Aerts A."/>
            <person name="Asiegbu F.O."/>
            <person name="Baker S.E."/>
            <person name="Barry K."/>
            <person name="Bendiksby M."/>
            <person name="Blumentritt M."/>
            <person name="Coutinho P.M."/>
            <person name="Cullen D."/>
            <person name="Cullen D."/>
            <person name="Gathman A."/>
            <person name="Goodell B."/>
            <person name="Henrissat B."/>
            <person name="Ihrmark K."/>
            <person name="Kauserud H."/>
            <person name="Kohler A."/>
            <person name="LaButti K."/>
            <person name="Lapidus A."/>
            <person name="Lavin J.L."/>
            <person name="Lee Y.-H."/>
            <person name="Lindquist E."/>
            <person name="Lilly W."/>
            <person name="Lucas S."/>
            <person name="Morin E."/>
            <person name="Murat C."/>
            <person name="Oguiza J.A."/>
            <person name="Park J."/>
            <person name="Pisabarro A.G."/>
            <person name="Riley R."/>
            <person name="Rosling A."/>
            <person name="Salamov A."/>
            <person name="Schmidt O."/>
            <person name="Schmutz J."/>
            <person name="Skrede I."/>
            <person name="Stenlid J."/>
            <person name="Wiebenga A."/>
            <person name="Xie X."/>
            <person name="Kues U."/>
            <person name="Hibbett D.S."/>
            <person name="Hoffmeister D."/>
            <person name="Hogberg N."/>
            <person name="Martin F."/>
            <person name="Grigoriev I.V."/>
            <person name="Watkinson S.C."/>
        </authorList>
    </citation>
    <scope>NUCLEOTIDE SEQUENCE</scope>
    <source>
        <strain evidence="6">S7.9</strain>
    </source>
</reference>
<evidence type="ECO:0000313" key="6">
    <source>
        <dbReference type="EMBL" id="EGO24583.1"/>
    </source>
</evidence>
<dbReference type="RefSeq" id="XP_007318602.1">
    <property type="nucleotide sequence ID" value="XM_007318540.1"/>
</dbReference>
<dbReference type="Proteomes" id="UP000008064">
    <property type="component" value="Unassembled WGS sequence"/>
</dbReference>
<dbReference type="PANTHER" id="PTHR45495">
    <property type="entry name" value="DNAJ PROTEIN JJJ1 HOMOLOG"/>
    <property type="match status" value="1"/>
</dbReference>